<organism evidence="1 2">
    <name type="scientific">Salmonella enterica subsp. enterica serovar Bovismorbificans</name>
    <dbReference type="NCBI Taxonomy" id="58097"/>
    <lineage>
        <taxon>Bacteria</taxon>
        <taxon>Pseudomonadati</taxon>
        <taxon>Pseudomonadota</taxon>
        <taxon>Gammaproteobacteria</taxon>
        <taxon>Enterobacterales</taxon>
        <taxon>Enterobacteriaceae</taxon>
        <taxon>Salmonella</taxon>
    </lineage>
</organism>
<accession>A0A655BX39</accession>
<protein>
    <submittedName>
        <fullName evidence="1">Uncharacterized protein</fullName>
    </submittedName>
</protein>
<dbReference type="EMBL" id="CQPA01000006">
    <property type="protein sequence ID" value="CNT84108.1"/>
    <property type="molecule type" value="Genomic_DNA"/>
</dbReference>
<sequence>MRNTGHQVLAGIFQDLYQLFHKSLPGWIKPMSIKLLRKTIGNPLPRRQWIKRPFTGFL</sequence>
<reference evidence="1 2" key="1">
    <citation type="submission" date="2015-03" db="EMBL/GenBank/DDBJ databases">
        <authorList>
            <consortium name="Pathogen Informatics"/>
        </authorList>
    </citation>
    <scope>NUCLEOTIDE SEQUENCE [LARGE SCALE GENOMIC DNA]</scope>
    <source>
        <strain evidence="1 2">A1104</strain>
    </source>
</reference>
<dbReference type="AlphaFoldDB" id="A0A655BX39"/>
<name>A0A655BX39_SALET</name>
<evidence type="ECO:0000313" key="1">
    <source>
        <dbReference type="EMBL" id="CNT84108.1"/>
    </source>
</evidence>
<evidence type="ECO:0000313" key="2">
    <source>
        <dbReference type="Proteomes" id="UP000041314"/>
    </source>
</evidence>
<proteinExistence type="predicted"/>
<dbReference type="Proteomes" id="UP000041314">
    <property type="component" value="Unassembled WGS sequence"/>
</dbReference>
<gene>
    <name evidence="1" type="ORF">ERS008198_01187</name>
</gene>